<sequence length="81" mass="9317">MARPRTKLDSRLLKKVRKWLLTDEKPLSFVLKEIGMTVKAWDALVKTDTALQDRGCDGGSLWWFLRNGDTHDVNTFLGAKR</sequence>
<dbReference type="RefSeq" id="WP_159976151.1">
    <property type="nucleotide sequence ID" value="NZ_BLIV01000003.1"/>
</dbReference>
<evidence type="ECO:0000313" key="2">
    <source>
        <dbReference type="Proteomes" id="UP000436522"/>
    </source>
</evidence>
<accession>A0A640VRC2</accession>
<protein>
    <submittedName>
        <fullName evidence="1">Uncharacterized protein</fullName>
    </submittedName>
</protein>
<dbReference type="AlphaFoldDB" id="A0A640VRC2"/>
<gene>
    <name evidence="1" type="ORF">So717_17330</name>
</gene>
<organism evidence="1 2">
    <name type="scientific">Roseobacter cerasinus</name>
    <dbReference type="NCBI Taxonomy" id="2602289"/>
    <lineage>
        <taxon>Bacteria</taxon>
        <taxon>Pseudomonadati</taxon>
        <taxon>Pseudomonadota</taxon>
        <taxon>Alphaproteobacteria</taxon>
        <taxon>Rhodobacterales</taxon>
        <taxon>Roseobacteraceae</taxon>
        <taxon>Roseobacter</taxon>
    </lineage>
</organism>
<evidence type="ECO:0000313" key="1">
    <source>
        <dbReference type="EMBL" id="GFE49980.1"/>
    </source>
</evidence>
<dbReference type="Proteomes" id="UP000436522">
    <property type="component" value="Unassembled WGS sequence"/>
</dbReference>
<dbReference type="EMBL" id="BLIV01000003">
    <property type="protein sequence ID" value="GFE49980.1"/>
    <property type="molecule type" value="Genomic_DNA"/>
</dbReference>
<proteinExistence type="predicted"/>
<reference evidence="1 2" key="1">
    <citation type="submission" date="2019-12" db="EMBL/GenBank/DDBJ databases">
        <title>Roseobacter cerasinus sp. nov., isolated from seawater around aquaculture.</title>
        <authorList>
            <person name="Muramatsu S."/>
            <person name="Takabe Y."/>
            <person name="Mori K."/>
            <person name="Takaichi S."/>
            <person name="Hanada S."/>
        </authorList>
    </citation>
    <scope>NUCLEOTIDE SEQUENCE [LARGE SCALE GENOMIC DNA]</scope>
    <source>
        <strain evidence="1 2">AI77</strain>
    </source>
</reference>
<keyword evidence="2" id="KW-1185">Reference proteome</keyword>
<name>A0A640VRC2_9RHOB</name>
<comment type="caution">
    <text evidence="1">The sequence shown here is derived from an EMBL/GenBank/DDBJ whole genome shotgun (WGS) entry which is preliminary data.</text>
</comment>